<keyword evidence="1" id="KW-0812">Transmembrane</keyword>
<evidence type="ECO:0000313" key="3">
    <source>
        <dbReference type="Proteomes" id="UP001267638"/>
    </source>
</evidence>
<dbReference type="RefSeq" id="WP_310220934.1">
    <property type="nucleotide sequence ID" value="NZ_JAVDWV010000001.1"/>
</dbReference>
<feature type="transmembrane region" description="Helical" evidence="1">
    <location>
        <begin position="222"/>
        <end position="240"/>
    </location>
</feature>
<feature type="transmembrane region" description="Helical" evidence="1">
    <location>
        <begin position="64"/>
        <end position="87"/>
    </location>
</feature>
<evidence type="ECO:0000313" key="2">
    <source>
        <dbReference type="EMBL" id="MDR7153230.1"/>
    </source>
</evidence>
<accession>A0ABU1WVA7</accession>
<dbReference type="EMBL" id="JAVDWV010000001">
    <property type="protein sequence ID" value="MDR7153230.1"/>
    <property type="molecule type" value="Genomic_DNA"/>
</dbReference>
<feature type="transmembrane region" description="Helical" evidence="1">
    <location>
        <begin position="288"/>
        <end position="313"/>
    </location>
</feature>
<evidence type="ECO:0000256" key="1">
    <source>
        <dbReference type="SAM" id="Phobius"/>
    </source>
</evidence>
<reference evidence="2 3" key="1">
    <citation type="submission" date="2023-07" db="EMBL/GenBank/DDBJ databases">
        <title>Sorghum-associated microbial communities from plants grown in Nebraska, USA.</title>
        <authorList>
            <person name="Schachtman D."/>
        </authorList>
    </citation>
    <scope>NUCLEOTIDE SEQUENCE [LARGE SCALE GENOMIC DNA]</scope>
    <source>
        <strain evidence="2 3">4256</strain>
    </source>
</reference>
<proteinExistence type="predicted"/>
<dbReference type="Proteomes" id="UP001267638">
    <property type="component" value="Unassembled WGS sequence"/>
</dbReference>
<organism evidence="2 3">
    <name type="scientific">Sphingobium xenophagum</name>
    <dbReference type="NCBI Taxonomy" id="121428"/>
    <lineage>
        <taxon>Bacteria</taxon>
        <taxon>Pseudomonadati</taxon>
        <taxon>Pseudomonadota</taxon>
        <taxon>Alphaproteobacteria</taxon>
        <taxon>Sphingomonadales</taxon>
        <taxon>Sphingomonadaceae</taxon>
        <taxon>Sphingobium</taxon>
    </lineage>
</organism>
<evidence type="ECO:0008006" key="4">
    <source>
        <dbReference type="Google" id="ProtNLM"/>
    </source>
</evidence>
<comment type="caution">
    <text evidence="2">The sequence shown here is derived from an EMBL/GenBank/DDBJ whole genome shotgun (WGS) entry which is preliminary data.</text>
</comment>
<keyword evidence="1" id="KW-1133">Transmembrane helix</keyword>
<gene>
    <name evidence="2" type="ORF">J2W40_000024</name>
</gene>
<feature type="transmembrane region" description="Helical" evidence="1">
    <location>
        <begin position="151"/>
        <end position="173"/>
    </location>
</feature>
<feature type="transmembrane region" description="Helical" evidence="1">
    <location>
        <begin position="39"/>
        <end position="57"/>
    </location>
</feature>
<sequence length="319" mass="34784">MSTADLASTRLMDTSSLIDGAAARDLYVPAPLVKSGRNWVAWFGPVISLALLAAVFLQRGSVDIPALLGLVPRTPLFWGLFLLTYSLTPLFDWLIFHRLWSIPAGGLAALFRKRLSNELLLGYVGDVYFYTWARRHVRMEGSPFGAVKDSAILSGVMGNVVTLVMLALTFPLLSSLPLAIDGRTLGVSLGILVLTSVVPMLLGRRIFGLPPAERRMVAGVHFLRIVANLLFYALLWHLMLPDVAISWWVMLSTVRLVLSRLPLVPNKDVLFAGVATFLVGREGEIAEILGLLASLLLANHLLVGLLLGASGVIRRRMAP</sequence>
<keyword evidence="1" id="KW-0472">Membrane</keyword>
<name>A0ABU1WVA7_SPHXE</name>
<feature type="transmembrane region" description="Helical" evidence="1">
    <location>
        <begin position="185"/>
        <end position="202"/>
    </location>
</feature>
<protein>
    <recommendedName>
        <fullName evidence="4">Flippase-like domain-containing protein</fullName>
    </recommendedName>
</protein>
<keyword evidence="3" id="KW-1185">Reference proteome</keyword>